<dbReference type="GO" id="GO:0006354">
    <property type="term" value="P:DNA-templated transcription elongation"/>
    <property type="evidence" value="ECO:0007669"/>
    <property type="project" value="InterPro"/>
</dbReference>
<dbReference type="Pfam" id="PF03439">
    <property type="entry name" value="Spt5-NGN"/>
    <property type="match status" value="1"/>
</dbReference>
<keyword evidence="2" id="KW-0805">Transcription regulation</keyword>
<dbReference type="SMART" id="SM00738">
    <property type="entry name" value="NGN"/>
    <property type="match status" value="1"/>
</dbReference>
<gene>
    <name evidence="5" type="ORF">S03H2_05534</name>
</gene>
<evidence type="ECO:0000256" key="1">
    <source>
        <dbReference type="ARBA" id="ARBA00006956"/>
    </source>
</evidence>
<dbReference type="NCBIfam" id="TIGR00405">
    <property type="entry name" value="KOW_elon_Spt5"/>
    <property type="match status" value="1"/>
</dbReference>
<comment type="caution">
    <text evidence="5">The sequence shown here is derived from an EMBL/GenBank/DDBJ whole genome shotgun (WGS) entry which is preliminary data.</text>
</comment>
<name>X1E2F1_9ZZZZ</name>
<reference evidence="5" key="1">
    <citation type="journal article" date="2014" name="Front. Microbiol.">
        <title>High frequency of phylogenetically diverse reductive dehalogenase-homologous genes in deep subseafloor sedimentary metagenomes.</title>
        <authorList>
            <person name="Kawai M."/>
            <person name="Futagami T."/>
            <person name="Toyoda A."/>
            <person name="Takaki Y."/>
            <person name="Nishi S."/>
            <person name="Hori S."/>
            <person name="Arai W."/>
            <person name="Tsubouchi T."/>
            <person name="Morono Y."/>
            <person name="Uchiyama I."/>
            <person name="Ito T."/>
            <person name="Fujiyama A."/>
            <person name="Inagaki F."/>
            <person name="Takami H."/>
        </authorList>
    </citation>
    <scope>NUCLEOTIDE SEQUENCE</scope>
    <source>
        <strain evidence="5">Expedition CK06-06</strain>
    </source>
</reference>
<evidence type="ECO:0000259" key="4">
    <source>
        <dbReference type="SMART" id="SM00738"/>
    </source>
</evidence>
<dbReference type="EMBL" id="BARU01002321">
    <property type="protein sequence ID" value="GAH26717.1"/>
    <property type="molecule type" value="Genomic_DNA"/>
</dbReference>
<dbReference type="Gene3D" id="2.30.30.30">
    <property type="match status" value="1"/>
</dbReference>
<dbReference type="SUPFAM" id="SSF50104">
    <property type="entry name" value="Translation proteins SH3-like domain"/>
    <property type="match status" value="1"/>
</dbReference>
<dbReference type="InterPro" id="IPR006645">
    <property type="entry name" value="NGN-like_dom"/>
</dbReference>
<organism evidence="5">
    <name type="scientific">marine sediment metagenome</name>
    <dbReference type="NCBI Taxonomy" id="412755"/>
    <lineage>
        <taxon>unclassified sequences</taxon>
        <taxon>metagenomes</taxon>
        <taxon>ecological metagenomes</taxon>
    </lineage>
</organism>
<evidence type="ECO:0000256" key="2">
    <source>
        <dbReference type="ARBA" id="ARBA00023015"/>
    </source>
</evidence>
<comment type="similarity">
    <text evidence="1">Belongs to the SPT5 family.</text>
</comment>
<dbReference type="InterPro" id="IPR036735">
    <property type="entry name" value="NGN_dom_sf"/>
</dbReference>
<sequence length="170" mass="19279">MTKRSDNMPIYALRTTMGQEQSLSEHLARRAELRPHLKIYSVLVPGGLKGYIFVEAESIDEVEILVEGMRHVRKRPRASRAEEIPIDQLDHFLIPRPVIEGVDIYDIVEVISGPFKGSRARVTDINVGKEEVTVELLAMDLQIPVKISGDAVRVIEKSTEKTEEEDEYLL</sequence>
<dbReference type="GO" id="GO:0003746">
    <property type="term" value="F:translation elongation factor activity"/>
    <property type="evidence" value="ECO:0007669"/>
    <property type="project" value="InterPro"/>
</dbReference>
<dbReference type="InterPro" id="IPR005100">
    <property type="entry name" value="NGN-domain"/>
</dbReference>
<evidence type="ECO:0000313" key="5">
    <source>
        <dbReference type="EMBL" id="GAH26717.1"/>
    </source>
</evidence>
<proteinExistence type="inferred from homology"/>
<protein>
    <recommendedName>
        <fullName evidence="4">NusG-like N-terminal domain-containing protein</fullName>
    </recommendedName>
</protein>
<dbReference type="HAMAP" id="MF_00950">
    <property type="entry name" value="Spt5_arch"/>
    <property type="match status" value="1"/>
</dbReference>
<dbReference type="InterPro" id="IPR005824">
    <property type="entry name" value="KOW"/>
</dbReference>
<evidence type="ECO:0000256" key="3">
    <source>
        <dbReference type="ARBA" id="ARBA00023163"/>
    </source>
</evidence>
<dbReference type="Pfam" id="PF00467">
    <property type="entry name" value="KOW"/>
    <property type="match status" value="1"/>
</dbReference>
<dbReference type="Gene3D" id="3.30.70.940">
    <property type="entry name" value="NusG, N-terminal domain"/>
    <property type="match status" value="1"/>
</dbReference>
<dbReference type="CDD" id="cd06091">
    <property type="entry name" value="KOW_NusG"/>
    <property type="match status" value="1"/>
</dbReference>
<keyword evidence="3" id="KW-0804">Transcription</keyword>
<accession>X1E2F1</accession>
<feature type="domain" description="NusG-like N-terminal" evidence="4">
    <location>
        <begin position="7"/>
        <end position="96"/>
    </location>
</feature>
<dbReference type="InterPro" id="IPR014722">
    <property type="entry name" value="Rib_uL2_dom2"/>
</dbReference>
<dbReference type="AlphaFoldDB" id="X1E2F1"/>
<dbReference type="InterPro" id="IPR008991">
    <property type="entry name" value="Translation_prot_SH3-like_sf"/>
</dbReference>
<dbReference type="InterPro" id="IPR011590">
    <property type="entry name" value="Spt5_arc"/>
</dbReference>